<dbReference type="GO" id="GO:0008270">
    <property type="term" value="F:zinc ion binding"/>
    <property type="evidence" value="ECO:0007669"/>
    <property type="project" value="UniProtKB-KW"/>
</dbReference>
<name>A0A7T8KGR2_CALRO</name>
<keyword evidence="2" id="KW-0479">Metal-binding</keyword>
<dbReference type="InterPro" id="IPR036236">
    <property type="entry name" value="Znf_C2H2_sf"/>
</dbReference>
<feature type="compositionally biased region" description="Basic and acidic residues" evidence="8">
    <location>
        <begin position="491"/>
        <end position="500"/>
    </location>
</feature>
<reference evidence="11" key="1">
    <citation type="submission" date="2021-01" db="EMBL/GenBank/DDBJ databases">
        <title>Caligus Genome Assembly.</title>
        <authorList>
            <person name="Gallardo-Escarate C."/>
        </authorList>
    </citation>
    <scope>NUCLEOTIDE SEQUENCE [LARGE SCALE GENOMIC DNA]</scope>
</reference>
<dbReference type="SUPFAM" id="SSF57667">
    <property type="entry name" value="beta-beta-alpha zinc fingers"/>
    <property type="match status" value="3"/>
</dbReference>
<evidence type="ECO:0000256" key="4">
    <source>
        <dbReference type="ARBA" id="ARBA00022771"/>
    </source>
</evidence>
<dbReference type="GO" id="GO:0003700">
    <property type="term" value="F:DNA-binding transcription factor activity"/>
    <property type="evidence" value="ECO:0007669"/>
    <property type="project" value="TreeGrafter"/>
</dbReference>
<feature type="domain" description="C2H2-type" evidence="9">
    <location>
        <begin position="464"/>
        <end position="492"/>
    </location>
</feature>
<dbReference type="GO" id="GO:0006357">
    <property type="term" value="P:regulation of transcription by RNA polymerase II"/>
    <property type="evidence" value="ECO:0007669"/>
    <property type="project" value="TreeGrafter"/>
</dbReference>
<dbReference type="AlphaFoldDB" id="A0A7T8KGR2"/>
<evidence type="ECO:0000256" key="2">
    <source>
        <dbReference type="ARBA" id="ARBA00022723"/>
    </source>
</evidence>
<evidence type="ECO:0000256" key="5">
    <source>
        <dbReference type="ARBA" id="ARBA00022833"/>
    </source>
</evidence>
<dbReference type="GO" id="GO:0005634">
    <property type="term" value="C:nucleus"/>
    <property type="evidence" value="ECO:0007669"/>
    <property type="project" value="UniProtKB-SubCell"/>
</dbReference>
<evidence type="ECO:0000256" key="3">
    <source>
        <dbReference type="ARBA" id="ARBA00022737"/>
    </source>
</evidence>
<keyword evidence="4 7" id="KW-0863">Zinc-finger</keyword>
<feature type="compositionally biased region" description="Polar residues" evidence="8">
    <location>
        <begin position="253"/>
        <end position="262"/>
    </location>
</feature>
<evidence type="ECO:0000256" key="7">
    <source>
        <dbReference type="PROSITE-ProRule" id="PRU00042"/>
    </source>
</evidence>
<keyword evidence="11" id="KW-1185">Reference proteome</keyword>
<dbReference type="PANTHER" id="PTHR24390:SF244">
    <property type="entry name" value="LD33778P-RELATED"/>
    <property type="match status" value="1"/>
</dbReference>
<feature type="domain" description="C2H2-type" evidence="9">
    <location>
        <begin position="378"/>
        <end position="400"/>
    </location>
</feature>
<proteinExistence type="predicted"/>
<dbReference type="FunFam" id="3.30.160.60:FF:000446">
    <property type="entry name" value="Zinc finger protein"/>
    <property type="match status" value="1"/>
</dbReference>
<dbReference type="OrthoDB" id="6336085at2759"/>
<keyword evidence="3" id="KW-0677">Repeat</keyword>
<evidence type="ECO:0000313" key="11">
    <source>
        <dbReference type="Proteomes" id="UP000595437"/>
    </source>
</evidence>
<dbReference type="SMART" id="SM00355">
    <property type="entry name" value="ZnF_C2H2"/>
    <property type="match status" value="9"/>
</dbReference>
<dbReference type="InterPro" id="IPR013087">
    <property type="entry name" value="Znf_C2H2_type"/>
</dbReference>
<dbReference type="EMBL" id="CP045890">
    <property type="protein sequence ID" value="QQP55620.1"/>
    <property type="molecule type" value="Genomic_DNA"/>
</dbReference>
<dbReference type="PANTHER" id="PTHR24390">
    <property type="entry name" value="ZINC FINGER PROTEIN"/>
    <property type="match status" value="1"/>
</dbReference>
<dbReference type="GO" id="GO:0000978">
    <property type="term" value="F:RNA polymerase II cis-regulatory region sequence-specific DNA binding"/>
    <property type="evidence" value="ECO:0007669"/>
    <property type="project" value="TreeGrafter"/>
</dbReference>
<keyword evidence="5" id="KW-0862">Zinc</keyword>
<dbReference type="Proteomes" id="UP000595437">
    <property type="component" value="Chromosome 1"/>
</dbReference>
<feature type="domain" description="C2H2-type" evidence="9">
    <location>
        <begin position="436"/>
        <end position="463"/>
    </location>
</feature>
<evidence type="ECO:0000256" key="6">
    <source>
        <dbReference type="ARBA" id="ARBA00023242"/>
    </source>
</evidence>
<accession>A0A7T8KGR2</accession>
<feature type="region of interest" description="Disordered" evidence="8">
    <location>
        <begin position="491"/>
        <end position="512"/>
    </location>
</feature>
<dbReference type="FunFam" id="3.30.160.60:FF:000110">
    <property type="entry name" value="Zinc finger protein-like"/>
    <property type="match status" value="1"/>
</dbReference>
<comment type="subcellular location">
    <subcellularLocation>
        <location evidence="1">Nucleus</location>
    </subcellularLocation>
</comment>
<evidence type="ECO:0000256" key="1">
    <source>
        <dbReference type="ARBA" id="ARBA00004123"/>
    </source>
</evidence>
<gene>
    <name evidence="10" type="ORF">FKW44_000012</name>
</gene>
<dbReference type="Gene3D" id="3.30.160.60">
    <property type="entry name" value="Classic Zinc Finger"/>
    <property type="match status" value="2"/>
</dbReference>
<evidence type="ECO:0000313" key="10">
    <source>
        <dbReference type="EMBL" id="QQP55620.1"/>
    </source>
</evidence>
<feature type="domain" description="C2H2-type" evidence="9">
    <location>
        <begin position="407"/>
        <end position="435"/>
    </location>
</feature>
<feature type="region of interest" description="Disordered" evidence="8">
    <location>
        <begin position="253"/>
        <end position="274"/>
    </location>
</feature>
<dbReference type="PROSITE" id="PS00028">
    <property type="entry name" value="ZINC_FINGER_C2H2_1"/>
    <property type="match status" value="7"/>
</dbReference>
<dbReference type="Pfam" id="PF00096">
    <property type="entry name" value="zf-C2H2"/>
    <property type="match status" value="2"/>
</dbReference>
<evidence type="ECO:0000256" key="8">
    <source>
        <dbReference type="SAM" id="MobiDB-lite"/>
    </source>
</evidence>
<organism evidence="10 11">
    <name type="scientific">Caligus rogercresseyi</name>
    <name type="common">Sea louse</name>
    <dbReference type="NCBI Taxonomy" id="217165"/>
    <lineage>
        <taxon>Eukaryota</taxon>
        <taxon>Metazoa</taxon>
        <taxon>Ecdysozoa</taxon>
        <taxon>Arthropoda</taxon>
        <taxon>Crustacea</taxon>
        <taxon>Multicrustacea</taxon>
        <taxon>Hexanauplia</taxon>
        <taxon>Copepoda</taxon>
        <taxon>Siphonostomatoida</taxon>
        <taxon>Caligidae</taxon>
        <taxon>Caligus</taxon>
    </lineage>
</organism>
<protein>
    <submittedName>
        <fullName evidence="10">Zinc finger protein 567like</fullName>
    </submittedName>
</protein>
<evidence type="ECO:0000259" key="9">
    <source>
        <dbReference type="PROSITE" id="PS50157"/>
    </source>
</evidence>
<feature type="domain" description="C2H2-type" evidence="9">
    <location>
        <begin position="283"/>
        <end position="311"/>
    </location>
</feature>
<dbReference type="PROSITE" id="PS50157">
    <property type="entry name" value="ZINC_FINGER_C2H2_2"/>
    <property type="match status" value="5"/>
</dbReference>
<keyword evidence="6" id="KW-0539">Nucleus</keyword>
<sequence length="512" mass="58200">MEKYQDWWMLNMITSKRGEANTRVMSELKNELCSLRNDIYLTEISEGKDPRLKIVPWWFQRLSILGGAPTPEELSAFLSSLQEASACPGIEEDVILDNVDQLQVIDLFLFYIEASGSDCRRLIYGKGICEPCKKLLSRIDPNEAPEEKVTKKTYRAVPRILPMLDLPNNTSFVCPVCNTGFRFGNPFVEHLFHVHSCDPNKADIQRNELSLIKCPSCPECLDGPLSLERHRSESHAVDPHALITLEAPQRDSTSVGSVQSYSGKVKHGSRSGLTPNEGEKWRKRCNFCPRFYSNKHALARHIRECHAEEDLSEIDEVNPAPKEKSTCDQCGKDVLDVRKHKANAHPEKVIFKDCHICGKSVKRGSIANHLLTHKKESWVCSYCGKSFPQKAYLATHVRRHDPGYKSTPCKLCDKLFKGTASLYTHMQSVHMGKRDHMCNICGKAFFTKAKLNRHIPIHSKIKDLHCELCSYACSRRDRINQHRLIVHGIKEPQAENEKNEATPIQPSEEMAI</sequence>